<dbReference type="EMBL" id="VOLR01000005">
    <property type="protein sequence ID" value="TWX61857.1"/>
    <property type="molecule type" value="Genomic_DNA"/>
</dbReference>
<dbReference type="Gene3D" id="3.50.30.50">
    <property type="entry name" value="Putative cyclase"/>
    <property type="match status" value="1"/>
</dbReference>
<dbReference type="Proteomes" id="UP000321525">
    <property type="component" value="Unassembled WGS sequence"/>
</dbReference>
<dbReference type="Proteomes" id="UP000321917">
    <property type="component" value="Unassembled WGS sequence"/>
</dbReference>
<protein>
    <submittedName>
        <fullName evidence="2">Cyclase family protein</fullName>
    </submittedName>
</protein>
<accession>A0A5C6QQQ6</accession>
<dbReference type="OrthoDB" id="9814192at2"/>
<evidence type="ECO:0000313" key="3">
    <source>
        <dbReference type="Proteomes" id="UP000321525"/>
    </source>
</evidence>
<dbReference type="AlphaFoldDB" id="A0A5C6QQQ6"/>
<dbReference type="GO" id="GO:0004061">
    <property type="term" value="F:arylformamidase activity"/>
    <property type="evidence" value="ECO:0007669"/>
    <property type="project" value="InterPro"/>
</dbReference>
<sequence>MAWLNKRAILMSLQISVELNDTRYQINIENSWSLAIAVNFNQATQQPNHFSAKAALASPMQAGSFIGDTQQGGSCNVNELTINPHCNGTHTESIAHICHYAMNTPKENDTELATHHDEKRALTLAQLNIPALMPCAVISITPELALKSDEHYRPDFYPADAIISRTLLKKACRYYNNEQLQALVIRTLPNDKSKCQQAYSPDNQPAFFSREAILYLNERGVEHLVVDLPSIDRLHDEGLMTCHHLFWQVAQGSHQMNNDSLTNKTITEMAFIDNDIADGFYFINIQSPAFHNDAAPSRPVIFAAKEFSAKEVSK</sequence>
<evidence type="ECO:0000313" key="1">
    <source>
        <dbReference type="EMBL" id="TWX61857.1"/>
    </source>
</evidence>
<proteinExistence type="predicted"/>
<dbReference type="SUPFAM" id="SSF102198">
    <property type="entry name" value="Putative cyclase"/>
    <property type="match status" value="1"/>
</dbReference>
<evidence type="ECO:0000313" key="4">
    <source>
        <dbReference type="Proteomes" id="UP000321917"/>
    </source>
</evidence>
<evidence type="ECO:0000313" key="2">
    <source>
        <dbReference type="EMBL" id="TWX71189.1"/>
    </source>
</evidence>
<gene>
    <name evidence="1" type="ORF">ESZ26_04360</name>
    <name evidence="2" type="ORF">ESZ27_01940</name>
</gene>
<dbReference type="EMBL" id="VOLQ01000003">
    <property type="protein sequence ID" value="TWX71189.1"/>
    <property type="molecule type" value="Genomic_DNA"/>
</dbReference>
<dbReference type="Pfam" id="PF04199">
    <property type="entry name" value="Cyclase"/>
    <property type="match status" value="1"/>
</dbReference>
<dbReference type="GO" id="GO:0019441">
    <property type="term" value="P:L-tryptophan catabolic process to kynurenine"/>
    <property type="evidence" value="ECO:0007669"/>
    <property type="project" value="InterPro"/>
</dbReference>
<dbReference type="InterPro" id="IPR007325">
    <property type="entry name" value="KFase/CYL"/>
</dbReference>
<organism evidence="2 4">
    <name type="scientific">Colwellia hornerae</name>
    <dbReference type="NCBI Taxonomy" id="89402"/>
    <lineage>
        <taxon>Bacteria</taxon>
        <taxon>Pseudomonadati</taxon>
        <taxon>Pseudomonadota</taxon>
        <taxon>Gammaproteobacteria</taxon>
        <taxon>Alteromonadales</taxon>
        <taxon>Colwelliaceae</taxon>
        <taxon>Colwellia</taxon>
    </lineage>
</organism>
<keyword evidence="3" id="KW-1185">Reference proteome</keyword>
<dbReference type="InterPro" id="IPR037175">
    <property type="entry name" value="KFase_sf"/>
</dbReference>
<comment type="caution">
    <text evidence="2">The sequence shown here is derived from an EMBL/GenBank/DDBJ whole genome shotgun (WGS) entry which is preliminary data.</text>
</comment>
<name>A0A5C6QQQ6_9GAMM</name>
<reference evidence="2 4" key="1">
    <citation type="submission" date="2019-07" db="EMBL/GenBank/DDBJ databases">
        <title>Genomes of sea-ice associated Colwellia species.</title>
        <authorList>
            <person name="Bowman J.P."/>
        </authorList>
    </citation>
    <scope>NUCLEOTIDE SEQUENCE [LARGE SCALE GENOMIC DNA]</scope>
    <source>
        <strain evidence="1 3">ACAM 607</strain>
        <strain evidence="2 4">IC036</strain>
    </source>
</reference>